<reference evidence="2 3" key="1">
    <citation type="journal article" date="2013" name="PLoS ONE">
        <title>Genomic and secretomic analyses reveal unique features of the lignocellulolytic enzyme system of Penicillium decumbens.</title>
        <authorList>
            <person name="Liu G."/>
            <person name="Zhang L."/>
            <person name="Wei X."/>
            <person name="Zou G."/>
            <person name="Qin Y."/>
            <person name="Ma L."/>
            <person name="Li J."/>
            <person name="Zheng H."/>
            <person name="Wang S."/>
            <person name="Wang C."/>
            <person name="Xun L."/>
            <person name="Zhao G.-P."/>
            <person name="Zhou Z."/>
            <person name="Qu Y."/>
        </authorList>
    </citation>
    <scope>NUCLEOTIDE SEQUENCE [LARGE SCALE GENOMIC DNA]</scope>
    <source>
        <strain evidence="3">114-2 / CGMCC 5302</strain>
    </source>
</reference>
<keyword evidence="3" id="KW-1185">Reference proteome</keyword>
<evidence type="ECO:0000256" key="1">
    <source>
        <dbReference type="SAM" id="Phobius"/>
    </source>
</evidence>
<protein>
    <submittedName>
        <fullName evidence="2">Uncharacterized protein</fullName>
    </submittedName>
</protein>
<keyword evidence="1" id="KW-1133">Transmembrane helix</keyword>
<keyword evidence="1" id="KW-0812">Transmembrane</keyword>
<dbReference type="Proteomes" id="UP000019376">
    <property type="component" value="Unassembled WGS sequence"/>
</dbReference>
<evidence type="ECO:0000313" key="3">
    <source>
        <dbReference type="Proteomes" id="UP000019376"/>
    </source>
</evidence>
<proteinExistence type="predicted"/>
<dbReference type="HOGENOM" id="CLU_3125567_0_0_1"/>
<name>S7ZQK0_PENO1</name>
<sequence length="50" mass="5686">MGESQTAGTCLSLCIVWLDKYIMYWGTLGILISISSFDHWPHEPETKRGL</sequence>
<gene>
    <name evidence="2" type="ORF">PDE_05869</name>
</gene>
<evidence type="ECO:0000313" key="2">
    <source>
        <dbReference type="EMBL" id="EPS30916.1"/>
    </source>
</evidence>
<feature type="transmembrane region" description="Helical" evidence="1">
    <location>
        <begin position="21"/>
        <end position="40"/>
    </location>
</feature>
<dbReference type="EMBL" id="KB644412">
    <property type="protein sequence ID" value="EPS30916.1"/>
    <property type="molecule type" value="Genomic_DNA"/>
</dbReference>
<accession>S7ZQK0</accession>
<keyword evidence="1" id="KW-0472">Membrane</keyword>
<dbReference type="AlphaFoldDB" id="S7ZQK0"/>
<organism evidence="2 3">
    <name type="scientific">Penicillium oxalicum (strain 114-2 / CGMCC 5302)</name>
    <name type="common">Penicillium decumbens</name>
    <dbReference type="NCBI Taxonomy" id="933388"/>
    <lineage>
        <taxon>Eukaryota</taxon>
        <taxon>Fungi</taxon>
        <taxon>Dikarya</taxon>
        <taxon>Ascomycota</taxon>
        <taxon>Pezizomycotina</taxon>
        <taxon>Eurotiomycetes</taxon>
        <taxon>Eurotiomycetidae</taxon>
        <taxon>Eurotiales</taxon>
        <taxon>Aspergillaceae</taxon>
        <taxon>Penicillium</taxon>
    </lineage>
</organism>